<dbReference type="Pfam" id="PF06114">
    <property type="entry name" value="Peptidase_M78"/>
    <property type="match status" value="1"/>
</dbReference>
<name>A0A7X0SF59_9CLOT</name>
<proteinExistence type="predicted"/>
<dbReference type="InterPro" id="IPR010359">
    <property type="entry name" value="IrrE_HExxH"/>
</dbReference>
<protein>
    <submittedName>
        <fullName evidence="2">ImmA/IrrE family metallo-endopeptidase</fullName>
    </submittedName>
</protein>
<evidence type="ECO:0000313" key="3">
    <source>
        <dbReference type="Proteomes" id="UP000585258"/>
    </source>
</evidence>
<dbReference type="Gene3D" id="1.10.10.2910">
    <property type="match status" value="1"/>
</dbReference>
<dbReference type="EMBL" id="JACKWY010000003">
    <property type="protein sequence ID" value="MBB6714401.1"/>
    <property type="molecule type" value="Genomic_DNA"/>
</dbReference>
<evidence type="ECO:0000259" key="1">
    <source>
        <dbReference type="Pfam" id="PF06114"/>
    </source>
</evidence>
<accession>A0A7X0SF59</accession>
<dbReference type="AlphaFoldDB" id="A0A7X0SF59"/>
<gene>
    <name evidence="2" type="ORF">H7E68_06610</name>
</gene>
<dbReference type="PANTHER" id="PTHR43236">
    <property type="entry name" value="ANTITOXIN HIGA1"/>
    <property type="match status" value="1"/>
</dbReference>
<dbReference type="PANTHER" id="PTHR43236:SF1">
    <property type="entry name" value="BLL7220 PROTEIN"/>
    <property type="match status" value="1"/>
</dbReference>
<organism evidence="2 3">
    <name type="scientific">Clostridium gasigenes</name>
    <dbReference type="NCBI Taxonomy" id="94869"/>
    <lineage>
        <taxon>Bacteria</taxon>
        <taxon>Bacillati</taxon>
        <taxon>Bacillota</taxon>
        <taxon>Clostridia</taxon>
        <taxon>Eubacteriales</taxon>
        <taxon>Clostridiaceae</taxon>
        <taxon>Clostridium</taxon>
    </lineage>
</organism>
<comment type="caution">
    <text evidence="2">The sequence shown here is derived from an EMBL/GenBank/DDBJ whole genome shotgun (WGS) entry which is preliminary data.</text>
</comment>
<dbReference type="RefSeq" id="WP_185163997.1">
    <property type="nucleotide sequence ID" value="NZ_JACKWY010000003.1"/>
</dbReference>
<feature type="domain" description="IrrE N-terminal-like" evidence="1">
    <location>
        <begin position="42"/>
        <end position="181"/>
    </location>
</feature>
<evidence type="ECO:0000313" key="2">
    <source>
        <dbReference type="EMBL" id="MBB6714401.1"/>
    </source>
</evidence>
<dbReference type="InterPro" id="IPR052345">
    <property type="entry name" value="Rad_response_metalloprotease"/>
</dbReference>
<sequence>MKDKELTYNDIYVLAEMAKEKRRELDIGLSPMGDNILKFIREKGIKLIYMAIENNGDDDLFFSAVYVCLNEDGTKYKFIGLNTNDYYDNQIFALAHELYHYYEETNIHLCRISNDDNSLRELKANRFSAEFLLPTEKLEKEIKNVNKGKINLGSWKHATLLRLIARLHCEYRLPYKAIVRRLLEIEAIAEPQYIDLYKENTRSIDSDYYIIGESINPEIFKVLNSKTKKIGVDGNDLENIVANYEEDIISMKELIDSLDMFDKKFKEFGIEEYVDISDLEDMSDMFEDEAYES</sequence>
<reference evidence="2 3" key="1">
    <citation type="submission" date="2020-08" db="EMBL/GenBank/DDBJ databases">
        <title>Clostridia isolated from Swiss meat.</title>
        <authorList>
            <person name="Wambui J."/>
            <person name="Stevens M.J.A."/>
            <person name="Stephan R."/>
        </authorList>
    </citation>
    <scope>NUCLEOTIDE SEQUENCE [LARGE SCALE GENOMIC DNA]</scope>
    <source>
        <strain evidence="2 3">CM001</strain>
    </source>
</reference>
<dbReference type="Proteomes" id="UP000585258">
    <property type="component" value="Unassembled WGS sequence"/>
</dbReference>